<dbReference type="OMA" id="HSSCAIS"/>
<gene>
    <name evidence="9" type="ORF">EPUS_07091</name>
</gene>
<dbReference type="Gene3D" id="3.30.9.10">
    <property type="entry name" value="D-Amino Acid Oxidase, subunit A, domain 2"/>
    <property type="match status" value="1"/>
</dbReference>
<evidence type="ECO:0000259" key="7">
    <source>
        <dbReference type="Pfam" id="PF04129"/>
    </source>
</evidence>
<feature type="compositionally biased region" description="Polar residues" evidence="6">
    <location>
        <begin position="64"/>
        <end position="74"/>
    </location>
</feature>
<reference evidence="10" key="1">
    <citation type="journal article" date="2014" name="BMC Genomics">
        <title>Genome characteristics reveal the impact of lichenization on lichen-forming fungus Endocarpon pusillum Hedwig (Verrucariales, Ascomycota).</title>
        <authorList>
            <person name="Wang Y.-Y."/>
            <person name="Liu B."/>
            <person name="Zhang X.-Y."/>
            <person name="Zhou Q.-M."/>
            <person name="Zhang T."/>
            <person name="Li H."/>
            <person name="Yu Y.-F."/>
            <person name="Zhang X.-L."/>
            <person name="Hao X.-Y."/>
            <person name="Wang M."/>
            <person name="Wang L."/>
            <person name="Wei J.-C."/>
        </authorList>
    </citation>
    <scope>NUCLEOTIDE SEQUENCE [LARGE SCALE GENOMIC DNA]</scope>
    <source>
        <strain evidence="10">Z07020 / HMAS-L-300199</strain>
    </source>
</reference>
<keyword evidence="5" id="KW-0333">Golgi apparatus</keyword>
<dbReference type="OrthoDB" id="19482at2759"/>
<dbReference type="AlphaFoldDB" id="U1GV81"/>
<dbReference type="GO" id="GO:0015031">
    <property type="term" value="P:protein transport"/>
    <property type="evidence" value="ECO:0007669"/>
    <property type="project" value="UniProtKB-KW"/>
</dbReference>
<evidence type="ECO:0000256" key="1">
    <source>
        <dbReference type="ARBA" id="ARBA00004601"/>
    </source>
</evidence>
<dbReference type="eggNOG" id="KOG1961">
    <property type="taxonomic scope" value="Eukaryota"/>
</dbReference>
<dbReference type="InterPro" id="IPR007258">
    <property type="entry name" value="Vps52"/>
</dbReference>
<dbReference type="SUPFAM" id="SSF51905">
    <property type="entry name" value="FAD/NAD(P)-binding domain"/>
    <property type="match status" value="1"/>
</dbReference>
<feature type="compositionally biased region" description="Low complexity" evidence="6">
    <location>
        <begin position="54"/>
        <end position="63"/>
    </location>
</feature>
<dbReference type="Pfam" id="PF20655">
    <property type="entry name" value="Vps52_C"/>
    <property type="match status" value="1"/>
</dbReference>
<dbReference type="GO" id="GO:0006896">
    <property type="term" value="P:Golgi to vacuole transport"/>
    <property type="evidence" value="ECO:0007669"/>
    <property type="project" value="TreeGrafter"/>
</dbReference>
<dbReference type="eggNOG" id="KOG2665">
    <property type="taxonomic scope" value="Eukaryota"/>
</dbReference>
<keyword evidence="10" id="KW-1185">Reference proteome</keyword>
<dbReference type="Pfam" id="PF04129">
    <property type="entry name" value="Vps52_CC"/>
    <property type="match status" value="1"/>
</dbReference>
<dbReference type="GO" id="GO:0042147">
    <property type="term" value="P:retrograde transport, endosome to Golgi"/>
    <property type="evidence" value="ECO:0007669"/>
    <property type="project" value="TreeGrafter"/>
</dbReference>
<feature type="domain" description="Vps52 coiled-coil" evidence="7">
    <location>
        <begin position="159"/>
        <end position="327"/>
    </location>
</feature>
<organism evidence="9 10">
    <name type="scientific">Endocarpon pusillum (strain Z07020 / HMAS-L-300199)</name>
    <name type="common">Lichen-forming fungus</name>
    <dbReference type="NCBI Taxonomy" id="1263415"/>
    <lineage>
        <taxon>Eukaryota</taxon>
        <taxon>Fungi</taxon>
        <taxon>Dikarya</taxon>
        <taxon>Ascomycota</taxon>
        <taxon>Pezizomycotina</taxon>
        <taxon>Eurotiomycetes</taxon>
        <taxon>Chaetothyriomycetidae</taxon>
        <taxon>Verrucariales</taxon>
        <taxon>Verrucariaceae</taxon>
        <taxon>Endocarpon</taxon>
    </lineage>
</organism>
<dbReference type="EMBL" id="KE720765">
    <property type="protein sequence ID" value="ERF76383.1"/>
    <property type="molecule type" value="Genomic_DNA"/>
</dbReference>
<dbReference type="GO" id="GO:0000938">
    <property type="term" value="C:GARP complex"/>
    <property type="evidence" value="ECO:0007669"/>
    <property type="project" value="TreeGrafter"/>
</dbReference>
<keyword evidence="4" id="KW-0653">Protein transport</keyword>
<keyword evidence="3" id="KW-0813">Transport</keyword>
<comment type="similarity">
    <text evidence="2">Belongs to the VPS52 family.</text>
</comment>
<evidence type="ECO:0000256" key="6">
    <source>
        <dbReference type="SAM" id="MobiDB-lite"/>
    </source>
</evidence>
<evidence type="ECO:0000313" key="10">
    <source>
        <dbReference type="Proteomes" id="UP000019373"/>
    </source>
</evidence>
<evidence type="ECO:0000256" key="5">
    <source>
        <dbReference type="ARBA" id="ARBA00023034"/>
    </source>
</evidence>
<sequence length="1032" mass="114356">MWLDHSSGHLTPSGSPPPQNRNHSPAPKRSLHLAPSRRSGLGLIAGSSSLSLGFSSNGSNVSLPRTSRMSNGPSLHQEHKPSPNMPDPLNLLRSILGISSTKKGVQDGNEEQSLTRKPEDFKIDIDFGNLSLEDYAEEEEAEIKLVSTLGHLEHSSADELERYKGLHDAIEDCDKVLKSVESYLTNFQNELGTVSAEIESLQTRSTQLNAKLENRRKVEKLLGPAVEEISISPLTVRTISESPVDDNWIRALKELESRSTTIAKKTSGSVKAIEDVIPLLDNLKAKAVERIRDFIVAQIKALRSPNINAQIIQQQTLIKYKDLYSFLARHSSVLAEEIGQAYINTMKWYYTSNFTRYQQALEKLSVHIIDQSEVLGSESSSARRNLLASPKGPPPQHDAFNLGRRPDILRTKASNAIAACLTDEDKTRCYLETPFYNFNLALIDNVCSEYSVFTELFSMKSYHQVSRKVTEIFEPSFALGHGMTKQLIENNTDCFGVLLCVRINQYFAFELQRRKVPLADSYINGMNMLLWPRFQIIMDQHCESLKKVISPNNRGAVAAFSLVGNDASKTSVAPHPVTQKFGQFLHGILALSSDASDNEPVSNSLGRLRSEYEALMTRLAKGAGDASKRSRFLYYNYSLVLTIISDTQGKLAEEQKAHFDQLVIGAGAVGLAIARRLAAQEGTSTILIERHGSVGTETSSRNSEVIHAGLYYGHGSLKTKLCLKGKNMMYELCSKQGIPHRNTKKWIIAQDDQQMSELHRVHEFATSIDVPTRFLTREYITQREPDVRAEAGVLESESTGIVDSHSFMSYLEGDFLEKGGDCAFHTAVTRIEPIDSGKGGYKIYTGNADGGEDSIEVETLINSAGLFACAINNMVLPKERHRKAYYAKGSYYSYSASHPKPKTLLYPAPVPGFGGLGTHLTLDMTGRVRFGPDVEWIDDPNDLKPNPSRLTEAIDMIQTYLPSVKRDAIDLDYCGIRPKIGKSGATAGKNFQDFIIQEEDGFPGFINLLAIESPGLTSSLAIGEMVEDLLYR</sequence>
<evidence type="ECO:0000256" key="3">
    <source>
        <dbReference type="ARBA" id="ARBA00022448"/>
    </source>
</evidence>
<dbReference type="InterPro" id="IPR036188">
    <property type="entry name" value="FAD/NAD-bd_sf"/>
</dbReference>
<dbReference type="GeneID" id="19241978"/>
<dbReference type="InterPro" id="IPR048319">
    <property type="entry name" value="Vps52_CC"/>
</dbReference>
<dbReference type="PANTHER" id="PTHR14190">
    <property type="entry name" value="SUPPRESSOR OF ACTIN MUTATIONS 2/VACUOLAR PROTEIN SORTING 52"/>
    <property type="match status" value="1"/>
</dbReference>
<dbReference type="Gene3D" id="3.50.50.60">
    <property type="entry name" value="FAD/NAD(P)-binding domain"/>
    <property type="match status" value="1"/>
</dbReference>
<protein>
    <submittedName>
        <fullName evidence="9">Uncharacterized protein</fullName>
    </submittedName>
</protein>
<dbReference type="Proteomes" id="UP000019373">
    <property type="component" value="Unassembled WGS sequence"/>
</dbReference>
<feature type="region of interest" description="Disordered" evidence="6">
    <location>
        <begin position="54"/>
        <end position="87"/>
    </location>
</feature>
<proteinExistence type="inferred from homology"/>
<dbReference type="HOGENOM" id="CLU_007605_0_0_1"/>
<dbReference type="PANTHER" id="PTHR14190:SF7">
    <property type="entry name" value="VACUOLAR PROTEIN SORTING-ASSOCIATED PROTEIN 52 HOMOLOG"/>
    <property type="match status" value="1"/>
</dbReference>
<feature type="domain" description="Vps52 C-terminal" evidence="8">
    <location>
        <begin position="344"/>
        <end position="662"/>
    </location>
</feature>
<dbReference type="GO" id="GO:0005829">
    <property type="term" value="C:cytosol"/>
    <property type="evidence" value="ECO:0007669"/>
    <property type="project" value="GOC"/>
</dbReference>
<dbReference type="RefSeq" id="XP_007786307.1">
    <property type="nucleotide sequence ID" value="XM_007788117.1"/>
</dbReference>
<evidence type="ECO:0000256" key="4">
    <source>
        <dbReference type="ARBA" id="ARBA00022927"/>
    </source>
</evidence>
<comment type="subcellular location">
    <subcellularLocation>
        <location evidence="1">Golgi apparatus</location>
        <location evidence="1">trans-Golgi network</location>
    </subcellularLocation>
</comment>
<dbReference type="GO" id="GO:0032456">
    <property type="term" value="P:endocytic recycling"/>
    <property type="evidence" value="ECO:0007669"/>
    <property type="project" value="TreeGrafter"/>
</dbReference>
<accession>U1GV81</accession>
<dbReference type="GO" id="GO:0019905">
    <property type="term" value="F:syntaxin binding"/>
    <property type="evidence" value="ECO:0007669"/>
    <property type="project" value="TreeGrafter"/>
</dbReference>
<evidence type="ECO:0000259" key="8">
    <source>
        <dbReference type="Pfam" id="PF20655"/>
    </source>
</evidence>
<evidence type="ECO:0000313" key="9">
    <source>
        <dbReference type="EMBL" id="ERF76383.1"/>
    </source>
</evidence>
<dbReference type="Pfam" id="PF13450">
    <property type="entry name" value="NAD_binding_8"/>
    <property type="match status" value="1"/>
</dbReference>
<dbReference type="InterPro" id="IPR048361">
    <property type="entry name" value="Vps52_C"/>
</dbReference>
<feature type="region of interest" description="Disordered" evidence="6">
    <location>
        <begin position="1"/>
        <end position="39"/>
    </location>
</feature>
<name>U1GV81_ENDPU</name>
<evidence type="ECO:0000256" key="2">
    <source>
        <dbReference type="ARBA" id="ARBA00008180"/>
    </source>
</evidence>